<organism evidence="2 3">
    <name type="scientific">Peronospora belbahrii</name>
    <dbReference type="NCBI Taxonomy" id="622444"/>
    <lineage>
        <taxon>Eukaryota</taxon>
        <taxon>Sar</taxon>
        <taxon>Stramenopiles</taxon>
        <taxon>Oomycota</taxon>
        <taxon>Peronosporomycetes</taxon>
        <taxon>Peronosporales</taxon>
        <taxon>Peronosporaceae</taxon>
        <taxon>Peronospora</taxon>
    </lineage>
</organism>
<protein>
    <submittedName>
        <fullName evidence="2">Uncharacterized protein</fullName>
    </submittedName>
</protein>
<evidence type="ECO:0000313" key="3">
    <source>
        <dbReference type="Proteomes" id="UP001158986"/>
    </source>
</evidence>
<keyword evidence="3" id="KW-1185">Reference proteome</keyword>
<evidence type="ECO:0000256" key="1">
    <source>
        <dbReference type="SAM" id="MobiDB-lite"/>
    </source>
</evidence>
<name>A0ABN8CRY8_9STRA</name>
<dbReference type="EMBL" id="CAKLCB010000085">
    <property type="protein sequence ID" value="CAH0514884.1"/>
    <property type="molecule type" value="Genomic_DNA"/>
</dbReference>
<proteinExistence type="predicted"/>
<gene>
    <name evidence="2" type="ORF">PBS001_LOCUS1621</name>
</gene>
<evidence type="ECO:0000313" key="2">
    <source>
        <dbReference type="EMBL" id="CAH0514884.1"/>
    </source>
</evidence>
<reference evidence="2 3" key="1">
    <citation type="submission" date="2021-11" db="EMBL/GenBank/DDBJ databases">
        <authorList>
            <person name="Islam A."/>
            <person name="Islam S."/>
            <person name="Flora M.S."/>
            <person name="Rahman M."/>
            <person name="Ziaur R.M."/>
            <person name="Epstein J.H."/>
            <person name="Hassan M."/>
            <person name="Klassen M."/>
            <person name="Woodard K."/>
            <person name="Webb A."/>
            <person name="Webby R.J."/>
            <person name="El Zowalaty M.E."/>
        </authorList>
    </citation>
    <scope>NUCLEOTIDE SEQUENCE [LARGE SCALE GENOMIC DNA]</scope>
    <source>
        <strain evidence="2">Pbs1</strain>
    </source>
</reference>
<accession>A0ABN8CRY8</accession>
<sequence>MTQRGPSGHGEMDRRRRASSNYFELDADRRRNKSERSERFSKRLNSMDVTSMSMKGVPQDDEAAIDYCCDYLKGKIWVSRRFRE</sequence>
<feature type="compositionally biased region" description="Basic and acidic residues" evidence="1">
    <location>
        <begin position="26"/>
        <end position="41"/>
    </location>
</feature>
<comment type="caution">
    <text evidence="2">The sequence shown here is derived from an EMBL/GenBank/DDBJ whole genome shotgun (WGS) entry which is preliminary data.</text>
</comment>
<feature type="region of interest" description="Disordered" evidence="1">
    <location>
        <begin position="1"/>
        <end position="42"/>
    </location>
</feature>
<dbReference type="Proteomes" id="UP001158986">
    <property type="component" value="Unassembled WGS sequence"/>
</dbReference>